<dbReference type="OrthoDB" id="9814233at2"/>
<dbReference type="EMBL" id="VDMB01000006">
    <property type="protein sequence ID" value="TYT75065.1"/>
    <property type="molecule type" value="Genomic_DNA"/>
</dbReference>
<reference evidence="1 2" key="1">
    <citation type="submission" date="2019-06" db="EMBL/GenBank/DDBJ databases">
        <title>Desulfobotulus mexicanus sp. nov., a novel sulfate-reducing bacterium isolated from the sediment of an alkaline crater lake in Mexico.</title>
        <authorList>
            <person name="Hirschler-Rea A."/>
        </authorList>
    </citation>
    <scope>NUCLEOTIDE SEQUENCE [LARGE SCALE GENOMIC DNA]</scope>
    <source>
        <strain evidence="1 2">PAR22N</strain>
    </source>
</reference>
<keyword evidence="2" id="KW-1185">Reference proteome</keyword>
<dbReference type="Proteomes" id="UP000321899">
    <property type="component" value="Unassembled WGS sequence"/>
</dbReference>
<dbReference type="InterPro" id="IPR007922">
    <property type="entry name" value="DciA-like"/>
</dbReference>
<dbReference type="AlphaFoldDB" id="A0A5Q4VBY5"/>
<dbReference type="RefSeq" id="WP_139447557.1">
    <property type="nucleotide sequence ID" value="NZ_VDMB01000006.1"/>
</dbReference>
<dbReference type="Pfam" id="PF05258">
    <property type="entry name" value="DciA"/>
    <property type="match status" value="1"/>
</dbReference>
<name>A0A5Q4VBY5_9BACT</name>
<dbReference type="PANTHER" id="PTHR36456">
    <property type="entry name" value="UPF0232 PROTEIN SCO3875"/>
    <property type="match status" value="1"/>
</dbReference>
<organism evidence="1 2">
    <name type="scientific">Desulfobotulus mexicanus</name>
    <dbReference type="NCBI Taxonomy" id="2586642"/>
    <lineage>
        <taxon>Bacteria</taxon>
        <taxon>Pseudomonadati</taxon>
        <taxon>Thermodesulfobacteriota</taxon>
        <taxon>Desulfobacteria</taxon>
        <taxon>Desulfobacterales</taxon>
        <taxon>Desulfobacteraceae</taxon>
        <taxon>Desulfobotulus</taxon>
    </lineage>
</organism>
<evidence type="ECO:0000313" key="2">
    <source>
        <dbReference type="Proteomes" id="UP000321899"/>
    </source>
</evidence>
<sequence>MINQRPKNKRFTHISTALNTTLEPFRSRYAKGDFQEIWASWEAAVGPEIAKNAKPAGFRDGCLLVSVSCSVWMQHLQFLKSDITERINTAYGSPIIRDIRLRIGQQ</sequence>
<gene>
    <name evidence="1" type="ORF">FIM25_06610</name>
</gene>
<comment type="caution">
    <text evidence="1">The sequence shown here is derived from an EMBL/GenBank/DDBJ whole genome shotgun (WGS) entry which is preliminary data.</text>
</comment>
<protein>
    <submittedName>
        <fullName evidence="1">DUF721 domain-containing protein</fullName>
    </submittedName>
</protein>
<accession>A0A5Q4VBY5</accession>
<dbReference type="PANTHER" id="PTHR36456:SF1">
    <property type="entry name" value="UPF0232 PROTEIN SCO3875"/>
    <property type="match status" value="1"/>
</dbReference>
<proteinExistence type="predicted"/>
<evidence type="ECO:0000313" key="1">
    <source>
        <dbReference type="EMBL" id="TYT75065.1"/>
    </source>
</evidence>